<gene>
    <name evidence="2" type="ORF">N7498_001455</name>
</gene>
<name>A0A9W9NGC6_9EURO</name>
<sequence length="402" mass="44974">MAPPSIPSARMQTSGKGIQQTPSALADLVAELSSKSKLDEFRLFFDMKTGPWDKLRGQLNTHVQSVYSWADLRNNETQRRLCAMEFLDEYGIKYWGEENREKNLIEDRLDGNDACRFPQDKKPMTSALVLLLEKSSKTRRASVAQDVSFPNLTVLLNSPLWFNFVDCIQVTGSHPDESNAAGPVTGNNAVETSLNVNHVNTRVSPTISSTEAMKGSLTPHEGTEGSLMAPRRAMTEALAPRPVMMDMTAKHPPAKPGRPSALVGLCLNDAPSTMDVIQRQRKLPGSNMLATYFLVTSSESPSPREPVCIPFEFYRDSDDFLDKMEEKFGDEASRQLYNEMPSLSRRYAVVRLHWSGVSFLIRRGKPDLQALDHRVFCAWKAKDDGELTMIEFEIGVTLKPEV</sequence>
<reference evidence="2" key="2">
    <citation type="journal article" date="2023" name="IMA Fungus">
        <title>Comparative genomic study of the Penicillium genus elucidates a diverse pangenome and 15 lateral gene transfer events.</title>
        <authorList>
            <person name="Petersen C."/>
            <person name="Sorensen T."/>
            <person name="Nielsen M.R."/>
            <person name="Sondergaard T.E."/>
            <person name="Sorensen J.L."/>
            <person name="Fitzpatrick D.A."/>
            <person name="Frisvad J.C."/>
            <person name="Nielsen K.L."/>
        </authorList>
    </citation>
    <scope>NUCLEOTIDE SEQUENCE</scope>
    <source>
        <strain evidence="2">IBT 15544</strain>
    </source>
</reference>
<dbReference type="EMBL" id="JAPQKR010000004">
    <property type="protein sequence ID" value="KAJ5219356.1"/>
    <property type="molecule type" value="Genomic_DNA"/>
</dbReference>
<dbReference type="OrthoDB" id="4363099at2759"/>
<protein>
    <submittedName>
        <fullName evidence="2">Uncharacterized protein</fullName>
    </submittedName>
</protein>
<dbReference type="GeneID" id="83175818"/>
<evidence type="ECO:0000313" key="2">
    <source>
        <dbReference type="EMBL" id="KAJ5219356.1"/>
    </source>
</evidence>
<accession>A0A9W9NGC6</accession>
<evidence type="ECO:0000256" key="1">
    <source>
        <dbReference type="SAM" id="MobiDB-lite"/>
    </source>
</evidence>
<reference evidence="2" key="1">
    <citation type="submission" date="2022-12" db="EMBL/GenBank/DDBJ databases">
        <authorList>
            <person name="Petersen C."/>
        </authorList>
    </citation>
    <scope>NUCLEOTIDE SEQUENCE</scope>
    <source>
        <strain evidence="2">IBT 15544</strain>
    </source>
</reference>
<dbReference type="Proteomes" id="UP001150904">
    <property type="component" value="Unassembled WGS sequence"/>
</dbReference>
<proteinExistence type="predicted"/>
<organism evidence="2 3">
    <name type="scientific">Penicillium cinerascens</name>
    <dbReference type="NCBI Taxonomy" id="70096"/>
    <lineage>
        <taxon>Eukaryota</taxon>
        <taxon>Fungi</taxon>
        <taxon>Dikarya</taxon>
        <taxon>Ascomycota</taxon>
        <taxon>Pezizomycotina</taxon>
        <taxon>Eurotiomycetes</taxon>
        <taxon>Eurotiomycetidae</taxon>
        <taxon>Eurotiales</taxon>
        <taxon>Aspergillaceae</taxon>
        <taxon>Penicillium</taxon>
    </lineage>
</organism>
<evidence type="ECO:0000313" key="3">
    <source>
        <dbReference type="Proteomes" id="UP001150904"/>
    </source>
</evidence>
<dbReference type="RefSeq" id="XP_058313929.1">
    <property type="nucleotide sequence ID" value="XM_058448518.1"/>
</dbReference>
<dbReference type="AlphaFoldDB" id="A0A9W9NGC6"/>
<feature type="region of interest" description="Disordered" evidence="1">
    <location>
        <begin position="1"/>
        <end position="20"/>
    </location>
</feature>
<keyword evidence="3" id="KW-1185">Reference proteome</keyword>
<comment type="caution">
    <text evidence="2">The sequence shown here is derived from an EMBL/GenBank/DDBJ whole genome shotgun (WGS) entry which is preliminary data.</text>
</comment>
<feature type="compositionally biased region" description="Polar residues" evidence="1">
    <location>
        <begin position="10"/>
        <end position="20"/>
    </location>
</feature>